<dbReference type="AlphaFoldDB" id="A0A916YYZ7"/>
<dbReference type="Pfam" id="PF18922">
    <property type="entry name" value="DUF5672"/>
    <property type="match status" value="1"/>
</dbReference>
<dbReference type="RefSeq" id="WP_188767769.1">
    <property type="nucleotide sequence ID" value="NZ_BMKK01000007.1"/>
</dbReference>
<keyword evidence="3" id="KW-1185">Reference proteome</keyword>
<gene>
    <name evidence="2" type="ORF">GCM10011514_34780</name>
</gene>
<organism evidence="2 3">
    <name type="scientific">Emticicia aquatilis</name>
    <dbReference type="NCBI Taxonomy" id="1537369"/>
    <lineage>
        <taxon>Bacteria</taxon>
        <taxon>Pseudomonadati</taxon>
        <taxon>Bacteroidota</taxon>
        <taxon>Cytophagia</taxon>
        <taxon>Cytophagales</taxon>
        <taxon>Leadbetterellaceae</taxon>
        <taxon>Emticicia</taxon>
    </lineage>
</organism>
<dbReference type="EMBL" id="BMKK01000007">
    <property type="protein sequence ID" value="GGD67735.1"/>
    <property type="molecule type" value="Genomic_DNA"/>
</dbReference>
<name>A0A916YYZ7_9BACT</name>
<reference evidence="2" key="2">
    <citation type="submission" date="2020-09" db="EMBL/GenBank/DDBJ databases">
        <authorList>
            <person name="Sun Q."/>
            <person name="Zhou Y."/>
        </authorList>
    </citation>
    <scope>NUCLEOTIDE SEQUENCE</scope>
    <source>
        <strain evidence="2">CGMCC 1.15958</strain>
    </source>
</reference>
<protein>
    <recommendedName>
        <fullName evidence="1">DUF5672 domain-containing protein</fullName>
    </recommendedName>
</protein>
<sequence length="271" mass="32532">MSVCVIIPIYQEKLSKTEEISLAQGIRVLGHYPIIIIKPKSLNINHLQQQYSQIQFEDFDDSYFKSTLSYNKLMLSEEFYGRFLKYEYMLIYQLDAFVFRDELEYWCKQGYDYIGAPWRIEIDFDSKIKELIWNVKKKVALWFDLKEELYGKYGPKEIIMKRAVGNGGFSLRKTKKLLSMIPKNRQKIEEYLEKVKTHPAYNEDMFWGIELNRYFPQLKIPSWRTALKFGVEHMPEKAFRLNGGLPFGCHAWDIYETDFWKKEIEKFGYKF</sequence>
<evidence type="ECO:0000259" key="1">
    <source>
        <dbReference type="Pfam" id="PF18922"/>
    </source>
</evidence>
<dbReference type="Proteomes" id="UP000609064">
    <property type="component" value="Unassembled WGS sequence"/>
</dbReference>
<accession>A0A916YYZ7</accession>
<comment type="caution">
    <text evidence="2">The sequence shown here is derived from an EMBL/GenBank/DDBJ whole genome shotgun (WGS) entry which is preliminary data.</text>
</comment>
<evidence type="ECO:0000313" key="3">
    <source>
        <dbReference type="Proteomes" id="UP000609064"/>
    </source>
</evidence>
<dbReference type="InterPro" id="IPR043729">
    <property type="entry name" value="DUF5672"/>
</dbReference>
<reference evidence="2" key="1">
    <citation type="journal article" date="2014" name="Int. J. Syst. Evol. Microbiol.">
        <title>Complete genome sequence of Corynebacterium casei LMG S-19264T (=DSM 44701T), isolated from a smear-ripened cheese.</title>
        <authorList>
            <consortium name="US DOE Joint Genome Institute (JGI-PGF)"/>
            <person name="Walter F."/>
            <person name="Albersmeier A."/>
            <person name="Kalinowski J."/>
            <person name="Ruckert C."/>
        </authorList>
    </citation>
    <scope>NUCLEOTIDE SEQUENCE</scope>
    <source>
        <strain evidence="2">CGMCC 1.15958</strain>
    </source>
</reference>
<proteinExistence type="predicted"/>
<feature type="domain" description="DUF5672" evidence="1">
    <location>
        <begin position="53"/>
        <end position="250"/>
    </location>
</feature>
<evidence type="ECO:0000313" key="2">
    <source>
        <dbReference type="EMBL" id="GGD67735.1"/>
    </source>
</evidence>